<feature type="transmembrane region" description="Helical" evidence="5">
    <location>
        <begin position="201"/>
        <end position="224"/>
    </location>
</feature>
<feature type="transmembrane region" description="Helical" evidence="5">
    <location>
        <begin position="30"/>
        <end position="54"/>
    </location>
</feature>
<evidence type="ECO:0000256" key="1">
    <source>
        <dbReference type="ARBA" id="ARBA00004141"/>
    </source>
</evidence>
<dbReference type="OrthoDB" id="9811701at2"/>
<keyword evidence="4 5" id="KW-0472">Membrane</keyword>
<comment type="subcellular location">
    <subcellularLocation>
        <location evidence="1">Membrane</location>
        <topology evidence="1">Multi-pass membrane protein</topology>
    </subcellularLocation>
</comment>
<dbReference type="GO" id="GO:0016020">
    <property type="term" value="C:membrane"/>
    <property type="evidence" value="ECO:0007669"/>
    <property type="project" value="UniProtKB-SubCell"/>
</dbReference>
<protein>
    <submittedName>
        <fullName evidence="6">LrgB family protein</fullName>
    </submittedName>
</protein>
<feature type="transmembrane region" description="Helical" evidence="5">
    <location>
        <begin position="87"/>
        <end position="112"/>
    </location>
</feature>
<comment type="caution">
    <text evidence="6">The sequence shown here is derived from an EMBL/GenBank/DDBJ whole genome shotgun (WGS) entry which is preliminary data.</text>
</comment>
<evidence type="ECO:0000256" key="4">
    <source>
        <dbReference type="ARBA" id="ARBA00023136"/>
    </source>
</evidence>
<evidence type="ECO:0000256" key="2">
    <source>
        <dbReference type="ARBA" id="ARBA00022692"/>
    </source>
</evidence>
<gene>
    <name evidence="6" type="ORF">FE784_32780</name>
</gene>
<feature type="transmembrane region" description="Helical" evidence="5">
    <location>
        <begin position="177"/>
        <end position="195"/>
    </location>
</feature>
<evidence type="ECO:0000256" key="3">
    <source>
        <dbReference type="ARBA" id="ARBA00022989"/>
    </source>
</evidence>
<dbReference type="PANTHER" id="PTHR30249">
    <property type="entry name" value="PUTATIVE SEROTONIN TRANSPORTER"/>
    <property type="match status" value="1"/>
</dbReference>
<keyword evidence="3 5" id="KW-1133">Transmembrane helix</keyword>
<dbReference type="EMBL" id="VDCQ01000067">
    <property type="protein sequence ID" value="TNJ62006.1"/>
    <property type="molecule type" value="Genomic_DNA"/>
</dbReference>
<dbReference type="PANTHER" id="PTHR30249:SF3">
    <property type="entry name" value="MUREIN HYDROLASE EXPORT REGULATOR"/>
    <property type="match status" value="1"/>
</dbReference>
<keyword evidence="7" id="KW-1185">Reference proteome</keyword>
<name>A0A5C4SZ82_9BACL</name>
<proteinExistence type="predicted"/>
<keyword evidence="2 5" id="KW-0812">Transmembrane</keyword>
<feature type="transmembrane region" description="Helical" evidence="5">
    <location>
        <begin position="145"/>
        <end position="165"/>
    </location>
</feature>
<dbReference type="RefSeq" id="WP_139606468.1">
    <property type="nucleotide sequence ID" value="NZ_VDCQ01000067.1"/>
</dbReference>
<accession>A0A5C4SZ82</accession>
<dbReference type="Pfam" id="PF04172">
    <property type="entry name" value="LrgB"/>
    <property type="match status" value="1"/>
</dbReference>
<dbReference type="AlphaFoldDB" id="A0A5C4SZ82"/>
<evidence type="ECO:0000256" key="5">
    <source>
        <dbReference type="SAM" id="Phobius"/>
    </source>
</evidence>
<organism evidence="6 7">
    <name type="scientific">Paenibacillus hemerocallicola</name>
    <dbReference type="NCBI Taxonomy" id="1172614"/>
    <lineage>
        <taxon>Bacteria</taxon>
        <taxon>Bacillati</taxon>
        <taxon>Bacillota</taxon>
        <taxon>Bacilli</taxon>
        <taxon>Bacillales</taxon>
        <taxon>Paenibacillaceae</taxon>
        <taxon>Paenibacillus</taxon>
    </lineage>
</organism>
<evidence type="ECO:0000313" key="6">
    <source>
        <dbReference type="EMBL" id="TNJ62006.1"/>
    </source>
</evidence>
<dbReference type="Proteomes" id="UP000307943">
    <property type="component" value="Unassembled WGS sequence"/>
</dbReference>
<dbReference type="InterPro" id="IPR007300">
    <property type="entry name" value="CidB/LrgB"/>
</dbReference>
<evidence type="ECO:0000313" key="7">
    <source>
        <dbReference type="Proteomes" id="UP000307943"/>
    </source>
</evidence>
<sequence>MMDGLLWALVTVVCYWGAQSLHSRMRKWYSSPIVIVPLTLIAGLLLTHTSVAVYNRGGNLLTDLLQPATVAFAVPLYRHYALLKKHAAAIVAGVLLGSSVAVVSSVLILALMHASPQMIVSMVPRSVTTPIAMSVSQSLGGVPSVTAAFVIVTGIGGSLIAPHLIRLLRIRGPVAKGVLLGMGAHGAGTSLAYEWGSVEGAIASISMIVAAIVTLAVIPLWRLIM</sequence>
<reference evidence="6 7" key="1">
    <citation type="submission" date="2019-05" db="EMBL/GenBank/DDBJ databases">
        <title>We sequenced the genome of Paenibacillus hemerocallicola KCTC 33185 for further insight into its adaptation and study the phylogeny of Paenibacillus.</title>
        <authorList>
            <person name="Narsing Rao M.P."/>
        </authorList>
    </citation>
    <scope>NUCLEOTIDE SEQUENCE [LARGE SCALE GENOMIC DNA]</scope>
    <source>
        <strain evidence="6 7">KCTC 33185</strain>
    </source>
</reference>